<evidence type="ECO:0000256" key="5">
    <source>
        <dbReference type="SAM" id="Phobius"/>
    </source>
</evidence>
<comment type="caution">
    <text evidence="6">The sequence shown here is derived from an EMBL/GenBank/DDBJ whole genome shotgun (WGS) entry which is preliminary data.</text>
</comment>
<dbReference type="InterPro" id="IPR003339">
    <property type="entry name" value="ABC/ECF_trnsptr_transmembrane"/>
</dbReference>
<sequence>MKPRATLLGRYLPIDTWLHRAPPLLKFLVLAGLSVLVLAFRDLWLNLGVCTVVLGLGFSARIPARALFSALRAVWILVLALAVFHVLVNGIEAALDVTSTILVCVLAAGLVLVTTSLTELLGVFTALARPLAVFGVRPARVGLAAVLMVRSVPRLAGLARTARDSARARGIERSVRARTVPVVLGTVVHAQQTGRALEARGLDEEG</sequence>
<dbReference type="EMBL" id="BAAANO010000005">
    <property type="protein sequence ID" value="GAA2000848.1"/>
    <property type="molecule type" value="Genomic_DNA"/>
</dbReference>
<organism evidence="6 7">
    <name type="scientific">Brevibacterium samyangense</name>
    <dbReference type="NCBI Taxonomy" id="366888"/>
    <lineage>
        <taxon>Bacteria</taxon>
        <taxon>Bacillati</taxon>
        <taxon>Actinomycetota</taxon>
        <taxon>Actinomycetes</taxon>
        <taxon>Micrococcales</taxon>
        <taxon>Brevibacteriaceae</taxon>
        <taxon>Brevibacterium</taxon>
    </lineage>
</organism>
<comment type="subcellular location">
    <subcellularLocation>
        <location evidence="1">Membrane</location>
        <topology evidence="1">Multi-pass membrane protein</topology>
    </subcellularLocation>
</comment>
<feature type="transmembrane region" description="Helical" evidence="5">
    <location>
        <begin position="69"/>
        <end position="88"/>
    </location>
</feature>
<gene>
    <name evidence="6" type="ORF">GCM10009755_06120</name>
</gene>
<proteinExistence type="predicted"/>
<evidence type="ECO:0000313" key="6">
    <source>
        <dbReference type="EMBL" id="GAA2000848.1"/>
    </source>
</evidence>
<accession>A0ABP5EKH3</accession>
<feature type="transmembrane region" description="Helical" evidence="5">
    <location>
        <begin position="100"/>
        <end position="127"/>
    </location>
</feature>
<keyword evidence="3 5" id="KW-1133">Transmembrane helix</keyword>
<feature type="transmembrane region" description="Helical" evidence="5">
    <location>
        <begin position="44"/>
        <end position="62"/>
    </location>
</feature>
<evidence type="ECO:0000256" key="4">
    <source>
        <dbReference type="ARBA" id="ARBA00023136"/>
    </source>
</evidence>
<evidence type="ECO:0000256" key="1">
    <source>
        <dbReference type="ARBA" id="ARBA00004141"/>
    </source>
</evidence>
<evidence type="ECO:0000256" key="2">
    <source>
        <dbReference type="ARBA" id="ARBA00022692"/>
    </source>
</evidence>
<evidence type="ECO:0000313" key="7">
    <source>
        <dbReference type="Proteomes" id="UP001500755"/>
    </source>
</evidence>
<protein>
    <submittedName>
        <fullName evidence="6">Energy-coupling factor transporter transmembrane protein EcfT</fullName>
    </submittedName>
</protein>
<keyword evidence="2 5" id="KW-0812">Transmembrane</keyword>
<keyword evidence="4 5" id="KW-0472">Membrane</keyword>
<keyword evidence="7" id="KW-1185">Reference proteome</keyword>
<dbReference type="Proteomes" id="UP001500755">
    <property type="component" value="Unassembled WGS sequence"/>
</dbReference>
<feature type="transmembrane region" description="Helical" evidence="5">
    <location>
        <begin position="21"/>
        <end position="38"/>
    </location>
</feature>
<name>A0ABP5EKH3_9MICO</name>
<dbReference type="RefSeq" id="WP_344306855.1">
    <property type="nucleotide sequence ID" value="NZ_BAAANO010000005.1"/>
</dbReference>
<dbReference type="CDD" id="cd16914">
    <property type="entry name" value="EcfT"/>
    <property type="match status" value="1"/>
</dbReference>
<evidence type="ECO:0000256" key="3">
    <source>
        <dbReference type="ARBA" id="ARBA00022989"/>
    </source>
</evidence>
<reference evidence="7" key="1">
    <citation type="journal article" date="2019" name="Int. J. Syst. Evol. Microbiol.">
        <title>The Global Catalogue of Microorganisms (GCM) 10K type strain sequencing project: providing services to taxonomists for standard genome sequencing and annotation.</title>
        <authorList>
            <consortium name="The Broad Institute Genomics Platform"/>
            <consortium name="The Broad Institute Genome Sequencing Center for Infectious Disease"/>
            <person name="Wu L."/>
            <person name="Ma J."/>
        </authorList>
    </citation>
    <scope>NUCLEOTIDE SEQUENCE [LARGE SCALE GENOMIC DNA]</scope>
    <source>
        <strain evidence="7">JCM 14546</strain>
    </source>
</reference>